<evidence type="ECO:0000256" key="2">
    <source>
        <dbReference type="ARBA" id="ARBA00022827"/>
    </source>
</evidence>
<comment type="cofactor">
    <cofactor evidence="6">
        <name>FAD</name>
        <dbReference type="ChEBI" id="CHEBI:57692"/>
    </cofactor>
    <text evidence="6">Binds 1 FAD per subunit.</text>
</comment>
<feature type="region of interest" description="Disordered" evidence="7">
    <location>
        <begin position="1"/>
        <end position="20"/>
    </location>
</feature>
<feature type="binding site" evidence="6">
    <location>
        <position position="65"/>
    </location>
    <ligand>
        <name>FAD</name>
        <dbReference type="ChEBI" id="CHEBI:57692"/>
    </ligand>
</feature>
<feature type="binding site" evidence="6">
    <location>
        <position position="38"/>
    </location>
    <ligand>
        <name>FAD</name>
        <dbReference type="ChEBI" id="CHEBI:57692"/>
    </ligand>
</feature>
<dbReference type="EC" id="1.18.1.2" evidence="6"/>
<keyword evidence="1 6" id="KW-0285">Flavoprotein</keyword>
<dbReference type="Proteomes" id="UP000550714">
    <property type="component" value="Unassembled WGS sequence"/>
</dbReference>
<feature type="compositionally biased region" description="Low complexity" evidence="7">
    <location>
        <begin position="9"/>
        <end position="20"/>
    </location>
</feature>
<dbReference type="AlphaFoldDB" id="A0A839RZV3"/>
<keyword evidence="4 6" id="KW-0560">Oxidoreductase</keyword>
<dbReference type="InterPro" id="IPR022890">
    <property type="entry name" value="Fd--NADP_Rdtase_type_2"/>
</dbReference>
<comment type="catalytic activity">
    <reaction evidence="6">
        <text>2 reduced [2Fe-2S]-[ferredoxin] + NADP(+) + H(+) = 2 oxidized [2Fe-2S]-[ferredoxin] + NADPH</text>
        <dbReference type="Rhea" id="RHEA:20125"/>
        <dbReference type="Rhea" id="RHEA-COMP:10000"/>
        <dbReference type="Rhea" id="RHEA-COMP:10001"/>
        <dbReference type="ChEBI" id="CHEBI:15378"/>
        <dbReference type="ChEBI" id="CHEBI:33737"/>
        <dbReference type="ChEBI" id="CHEBI:33738"/>
        <dbReference type="ChEBI" id="CHEBI:57783"/>
        <dbReference type="ChEBI" id="CHEBI:58349"/>
        <dbReference type="EC" id="1.18.1.2"/>
    </reaction>
</comment>
<proteinExistence type="inferred from homology"/>
<dbReference type="GO" id="GO:0004791">
    <property type="term" value="F:thioredoxin-disulfide reductase (NADPH) activity"/>
    <property type="evidence" value="ECO:0007669"/>
    <property type="project" value="UniProtKB-EC"/>
</dbReference>
<dbReference type="GO" id="GO:0050661">
    <property type="term" value="F:NADP binding"/>
    <property type="evidence" value="ECO:0007669"/>
    <property type="project" value="UniProtKB-UniRule"/>
</dbReference>
<reference evidence="9 10" key="1">
    <citation type="submission" date="2020-08" db="EMBL/GenBank/DDBJ databases">
        <title>Genomic Encyclopedia of Type Strains, Phase III (KMG-III): the genomes of soil and plant-associated and newly described type strains.</title>
        <authorList>
            <person name="Whitman W."/>
        </authorList>
    </citation>
    <scope>NUCLEOTIDE SEQUENCE [LARGE SCALE GENOMIC DNA]</scope>
    <source>
        <strain evidence="9 10">CECT 8577</strain>
    </source>
</reference>
<dbReference type="Gene3D" id="3.50.50.60">
    <property type="entry name" value="FAD/NAD(P)-binding domain"/>
    <property type="match status" value="2"/>
</dbReference>
<feature type="binding site" evidence="6">
    <location>
        <position position="352"/>
    </location>
    <ligand>
        <name>FAD</name>
        <dbReference type="ChEBI" id="CHEBI:57692"/>
    </ligand>
</feature>
<dbReference type="PRINTS" id="PR00469">
    <property type="entry name" value="PNDRDTASEII"/>
</dbReference>
<dbReference type="SUPFAM" id="SSF51905">
    <property type="entry name" value="FAD/NAD(P)-binding domain"/>
    <property type="match status" value="1"/>
</dbReference>
<dbReference type="HAMAP" id="MF_01685">
    <property type="entry name" value="FENR2"/>
    <property type="match status" value="1"/>
</dbReference>
<dbReference type="PANTHER" id="PTHR48105">
    <property type="entry name" value="THIOREDOXIN REDUCTASE 1-RELATED-RELATED"/>
    <property type="match status" value="1"/>
</dbReference>
<evidence type="ECO:0000256" key="1">
    <source>
        <dbReference type="ARBA" id="ARBA00022630"/>
    </source>
</evidence>
<comment type="catalytic activity">
    <reaction evidence="5">
        <text>[thioredoxin]-dithiol + NADP(+) = [thioredoxin]-disulfide + NADPH + H(+)</text>
        <dbReference type="Rhea" id="RHEA:20345"/>
        <dbReference type="Rhea" id="RHEA-COMP:10698"/>
        <dbReference type="Rhea" id="RHEA-COMP:10700"/>
        <dbReference type="ChEBI" id="CHEBI:15378"/>
        <dbReference type="ChEBI" id="CHEBI:29950"/>
        <dbReference type="ChEBI" id="CHEBI:50058"/>
        <dbReference type="ChEBI" id="CHEBI:57783"/>
        <dbReference type="ChEBI" id="CHEBI:58349"/>
        <dbReference type="EC" id="1.8.1.9"/>
    </reaction>
</comment>
<keyword evidence="3 6" id="KW-0521">NADP</keyword>
<organism evidence="9 10">
    <name type="scientific">Prauserella isguenensis</name>
    <dbReference type="NCBI Taxonomy" id="1470180"/>
    <lineage>
        <taxon>Bacteria</taxon>
        <taxon>Bacillati</taxon>
        <taxon>Actinomycetota</taxon>
        <taxon>Actinomycetes</taxon>
        <taxon>Pseudonocardiales</taxon>
        <taxon>Pseudonocardiaceae</taxon>
        <taxon>Prauserella</taxon>
    </lineage>
</organism>
<evidence type="ECO:0000256" key="5">
    <source>
        <dbReference type="ARBA" id="ARBA00048132"/>
    </source>
</evidence>
<dbReference type="GO" id="GO:0004324">
    <property type="term" value="F:ferredoxin-NADP+ reductase activity"/>
    <property type="evidence" value="ECO:0007669"/>
    <property type="project" value="UniProtKB-UniRule"/>
</dbReference>
<dbReference type="InterPro" id="IPR023753">
    <property type="entry name" value="FAD/NAD-binding_dom"/>
</dbReference>
<dbReference type="GO" id="GO:0050660">
    <property type="term" value="F:flavin adenine dinucleotide binding"/>
    <property type="evidence" value="ECO:0007669"/>
    <property type="project" value="UniProtKB-UniRule"/>
</dbReference>
<evidence type="ECO:0000313" key="9">
    <source>
        <dbReference type="EMBL" id="MBB3050623.1"/>
    </source>
</evidence>
<evidence type="ECO:0000256" key="6">
    <source>
        <dbReference type="HAMAP-Rule" id="MF_01685"/>
    </source>
</evidence>
<feature type="binding site" evidence="6">
    <location>
        <position position="70"/>
    </location>
    <ligand>
        <name>FAD</name>
        <dbReference type="ChEBI" id="CHEBI:57692"/>
    </ligand>
</feature>
<evidence type="ECO:0000256" key="4">
    <source>
        <dbReference type="ARBA" id="ARBA00023002"/>
    </source>
</evidence>
<comment type="subunit">
    <text evidence="6">Homodimer.</text>
</comment>
<feature type="binding site" evidence="6">
    <location>
        <position position="57"/>
    </location>
    <ligand>
        <name>FAD</name>
        <dbReference type="ChEBI" id="CHEBI:57692"/>
    </ligand>
</feature>
<evidence type="ECO:0000259" key="8">
    <source>
        <dbReference type="Pfam" id="PF07992"/>
    </source>
</evidence>
<evidence type="ECO:0000313" key="10">
    <source>
        <dbReference type="Proteomes" id="UP000550714"/>
    </source>
</evidence>
<evidence type="ECO:0000256" key="7">
    <source>
        <dbReference type="SAM" id="MobiDB-lite"/>
    </source>
</evidence>
<name>A0A839RZV3_9PSEU</name>
<feature type="binding site" evidence="6">
    <location>
        <position position="110"/>
    </location>
    <ligand>
        <name>FAD</name>
        <dbReference type="ChEBI" id="CHEBI:57692"/>
    </ligand>
</feature>
<feature type="binding site" evidence="6">
    <location>
        <position position="147"/>
    </location>
    <ligand>
        <name>FAD</name>
        <dbReference type="ChEBI" id="CHEBI:57692"/>
    </ligand>
</feature>
<evidence type="ECO:0000256" key="3">
    <source>
        <dbReference type="ARBA" id="ARBA00022857"/>
    </source>
</evidence>
<feature type="domain" description="FAD/NAD(P)-binding" evidence="8">
    <location>
        <begin position="29"/>
        <end position="324"/>
    </location>
</feature>
<dbReference type="PRINTS" id="PR00368">
    <property type="entry name" value="FADPNR"/>
</dbReference>
<keyword evidence="10" id="KW-1185">Reference proteome</keyword>
<sequence>MAEPRETSETTGLTETTGPTGAAQLAEVDVLIVGAGPTGLFAAYYAGFRGLSAAIVDSLPEAGGQVTAMYPEKMIYDVAGFPGVRGRDLVKGLVEQANQWNPRYLLGRKAHALDDDGERLTMTLDGESGGETVRAKAVLITAGIGEFTPRPLPAGDGWLGRGMVHFVPALDEHAGKDVVVVGGGDSAFDWVLALHPVVRSVTLVHRRAKFRAAESIIREAREAGIRIITDAEVAELRGDADGTLAEVALEIKDPDTKETRPEVLPAQTVVAALGFTADLGPIEDWGLEIHQRSITVDSTMATARRRIYAAGDVAAYPGKVKLIATGFGEAATAVNNIAVELDPSARLFPGHSSG</sequence>
<feature type="binding site" evidence="6">
    <location>
        <position position="312"/>
    </location>
    <ligand>
        <name>FAD</name>
        <dbReference type="ChEBI" id="CHEBI:57692"/>
    </ligand>
</feature>
<comment type="caution">
    <text evidence="9">The sequence shown here is derived from an EMBL/GenBank/DDBJ whole genome shotgun (WGS) entry which is preliminary data.</text>
</comment>
<gene>
    <name evidence="9" type="ORF">FHS23_001618</name>
</gene>
<comment type="similarity">
    <text evidence="6">Belongs to the ferredoxin--NADP reductase type 2 family.</text>
</comment>
<dbReference type="InterPro" id="IPR050097">
    <property type="entry name" value="Ferredoxin-NADP_redctase_2"/>
</dbReference>
<dbReference type="Pfam" id="PF07992">
    <property type="entry name" value="Pyr_redox_2"/>
    <property type="match status" value="1"/>
</dbReference>
<accession>A0A839RZV3</accession>
<keyword evidence="2 6" id="KW-0274">FAD</keyword>
<dbReference type="EMBL" id="JACHWU010000001">
    <property type="protein sequence ID" value="MBB3050623.1"/>
    <property type="molecule type" value="Genomic_DNA"/>
</dbReference>
<dbReference type="InterPro" id="IPR036188">
    <property type="entry name" value="FAD/NAD-bd_sf"/>
</dbReference>
<protein>
    <recommendedName>
        <fullName evidence="6">Ferredoxin--NADP reductase</fullName>
        <shortName evidence="6">FNR</shortName>
        <shortName evidence="6">Fd-NADP(+) reductase</shortName>
        <ecNumber evidence="6">1.18.1.2</ecNumber>
    </recommendedName>
</protein>